<keyword evidence="12" id="KW-1185">Reference proteome</keyword>
<evidence type="ECO:0000256" key="2">
    <source>
        <dbReference type="ARBA" id="ARBA00005940"/>
    </source>
</evidence>
<dbReference type="Pfam" id="PF02449">
    <property type="entry name" value="Glyco_hydro_42"/>
    <property type="match status" value="1"/>
</dbReference>
<dbReference type="GO" id="GO:0009341">
    <property type="term" value="C:beta-galactosidase complex"/>
    <property type="evidence" value="ECO:0007669"/>
    <property type="project" value="InterPro"/>
</dbReference>
<evidence type="ECO:0000256" key="5">
    <source>
        <dbReference type="ARBA" id="ARBA00022801"/>
    </source>
</evidence>
<feature type="domain" description="Glycoside hydrolase family 42 N-terminal" evidence="9">
    <location>
        <begin position="50"/>
        <end position="412"/>
    </location>
</feature>
<evidence type="ECO:0000256" key="6">
    <source>
        <dbReference type="ARBA" id="ARBA00022833"/>
    </source>
</evidence>
<evidence type="ECO:0000259" key="10">
    <source>
        <dbReference type="Pfam" id="PF08532"/>
    </source>
</evidence>
<feature type="domain" description="Beta-galactosidase trimerisation" evidence="10">
    <location>
        <begin position="423"/>
        <end position="630"/>
    </location>
</feature>
<keyword evidence="5 11" id="KW-0378">Hydrolase</keyword>
<dbReference type="InterPro" id="IPR029062">
    <property type="entry name" value="Class_I_gatase-like"/>
</dbReference>
<dbReference type="EMBL" id="JAASRM010000001">
    <property type="protein sequence ID" value="NIK86825.1"/>
    <property type="molecule type" value="Genomic_DNA"/>
</dbReference>
<keyword evidence="7 11" id="KW-0326">Glycosidase</keyword>
<evidence type="ECO:0000256" key="1">
    <source>
        <dbReference type="ARBA" id="ARBA00001412"/>
    </source>
</evidence>
<evidence type="ECO:0000256" key="8">
    <source>
        <dbReference type="SAM" id="SignalP"/>
    </source>
</evidence>
<comment type="caution">
    <text evidence="11">The sequence shown here is derived from an EMBL/GenBank/DDBJ whole genome shotgun (WGS) entry which is preliminary data.</text>
</comment>
<comment type="similarity">
    <text evidence="2">Belongs to the glycosyl hydrolase 42 family.</text>
</comment>
<dbReference type="GO" id="GO:0046872">
    <property type="term" value="F:metal ion binding"/>
    <property type="evidence" value="ECO:0007669"/>
    <property type="project" value="UniProtKB-KW"/>
</dbReference>
<dbReference type="Proteomes" id="UP000570514">
    <property type="component" value="Unassembled WGS sequence"/>
</dbReference>
<dbReference type="PANTHER" id="PTHR36447">
    <property type="entry name" value="BETA-GALACTOSIDASE GANA"/>
    <property type="match status" value="1"/>
</dbReference>
<dbReference type="SUPFAM" id="SSF52317">
    <property type="entry name" value="Class I glutamine amidotransferase-like"/>
    <property type="match status" value="1"/>
</dbReference>
<evidence type="ECO:0000259" key="9">
    <source>
        <dbReference type="Pfam" id="PF02449"/>
    </source>
</evidence>
<dbReference type="SUPFAM" id="SSF51445">
    <property type="entry name" value="(Trans)glycosidases"/>
    <property type="match status" value="1"/>
</dbReference>
<evidence type="ECO:0000313" key="11">
    <source>
        <dbReference type="EMBL" id="NIK86825.1"/>
    </source>
</evidence>
<evidence type="ECO:0000256" key="7">
    <source>
        <dbReference type="ARBA" id="ARBA00023295"/>
    </source>
</evidence>
<dbReference type="PANTHER" id="PTHR36447:SF2">
    <property type="entry name" value="BETA-GALACTOSIDASE YESZ"/>
    <property type="match status" value="1"/>
</dbReference>
<evidence type="ECO:0000256" key="3">
    <source>
        <dbReference type="ARBA" id="ARBA00012756"/>
    </source>
</evidence>
<dbReference type="InterPro" id="IPR013738">
    <property type="entry name" value="Beta_galactosidase_Trimer"/>
</dbReference>
<comment type="catalytic activity">
    <reaction evidence="1">
        <text>Hydrolysis of terminal non-reducing beta-D-galactose residues in beta-D-galactosides.</text>
        <dbReference type="EC" id="3.2.1.23"/>
    </reaction>
</comment>
<dbReference type="AlphaFoldDB" id="A0A846MUB5"/>
<accession>A0A846MUB5</accession>
<dbReference type="EC" id="3.2.1.23" evidence="3"/>
<dbReference type="InterPro" id="IPR017853">
    <property type="entry name" value="GH"/>
</dbReference>
<evidence type="ECO:0000256" key="4">
    <source>
        <dbReference type="ARBA" id="ARBA00022723"/>
    </source>
</evidence>
<dbReference type="GO" id="GO:0005975">
    <property type="term" value="P:carbohydrate metabolic process"/>
    <property type="evidence" value="ECO:0007669"/>
    <property type="project" value="InterPro"/>
</dbReference>
<protein>
    <recommendedName>
        <fullName evidence="3">beta-galactosidase</fullName>
        <ecNumber evidence="3">3.2.1.23</ecNumber>
    </recommendedName>
</protein>
<dbReference type="CDD" id="cd03143">
    <property type="entry name" value="A4_beta-galactosidase_middle_domain"/>
    <property type="match status" value="1"/>
</dbReference>
<organism evidence="11 12">
    <name type="scientific">Rhizomicrobium palustre</name>
    <dbReference type="NCBI Taxonomy" id="189966"/>
    <lineage>
        <taxon>Bacteria</taxon>
        <taxon>Pseudomonadati</taxon>
        <taxon>Pseudomonadota</taxon>
        <taxon>Alphaproteobacteria</taxon>
        <taxon>Micropepsales</taxon>
        <taxon>Micropepsaceae</taxon>
        <taxon>Rhizomicrobium</taxon>
    </lineage>
</organism>
<keyword evidence="8" id="KW-0732">Signal</keyword>
<dbReference type="InterPro" id="IPR003476">
    <property type="entry name" value="Glyco_hydro_42"/>
</dbReference>
<sequence length="698" mass="77914">MRKELAKWRSLGRAAAAAALLGWAVFPAFAQSAAGHPDWPGKGQLFVGTCYQPIERTPEQIKSDIAIMKKAGFTVVRMGDLSWDSFEPADGSYSFAWFDAIMDQMQAAGIKVILDIPGLPAPLWLHQKYPGVNIINQEGATLYPSDRYMQDISDPDYRRKAKELAEHLLKRYAHHPALFAIGYDNEIGNSYMSWSPATRARFVEWLKKKYGTLEALNAAWLSQNWSRRVSSWDQVALPYKNDPGGPPERYLDLHKFWSDQIIATLEDLEAVRQKNAPDKPALSNLWDTSPRKGFDYLSSYRKYVSYGAWGFYPGTPVSSAFDVRRMKAGLDTPLWFNEFTVMGDGARYGTRGRSRMWAYMGLIDGSQALLAWTFNTHRGGEEQALFGLLDHDGTSLWKMDEFTQIATEFKKLQSLGFPRMEKADVAIAYSFDSAVASAPPYGSMVKDYIKLPYAEQAQAAFAPFYNDNIDADVIGLGHEDLSAYKVVVVPADYIMDEASAAALRAYVKSGGTVVMTSYSAKADEHSRWFETPLPGRLSDVFGLHTSVFERADKRLEMMFEGKIVPLTDNYYEILHLDTAKPLAWLANMPDKPVAITVNTYGKGQAIYVATASQEAVMGPLLHSLYAKLGIKRGPETPVGVYARVVDGRTLYVNTTTEAKDILIDSPQNGILTGAKYRKAIHLEGYGVDLVEPVLKNSR</sequence>
<gene>
    <name evidence="11" type="ORF">FHS83_000143</name>
</gene>
<dbReference type="RefSeq" id="WP_167079877.1">
    <property type="nucleotide sequence ID" value="NZ_BAAADC010000001.1"/>
</dbReference>
<reference evidence="11 12" key="1">
    <citation type="submission" date="2020-03" db="EMBL/GenBank/DDBJ databases">
        <title>Genomic Encyclopedia of Type Strains, Phase IV (KMG-IV): sequencing the most valuable type-strain genomes for metagenomic binning, comparative biology and taxonomic classification.</title>
        <authorList>
            <person name="Goeker M."/>
        </authorList>
    </citation>
    <scope>NUCLEOTIDE SEQUENCE [LARGE SCALE GENOMIC DNA]</scope>
    <source>
        <strain evidence="11 12">DSM 19867</strain>
    </source>
</reference>
<keyword evidence="6" id="KW-0862">Zinc</keyword>
<dbReference type="GO" id="GO:0004565">
    <property type="term" value="F:beta-galactosidase activity"/>
    <property type="evidence" value="ECO:0007669"/>
    <property type="project" value="UniProtKB-EC"/>
</dbReference>
<dbReference type="Gene3D" id="3.40.50.880">
    <property type="match status" value="1"/>
</dbReference>
<dbReference type="Pfam" id="PF08532">
    <property type="entry name" value="Glyco_hydro_42M"/>
    <property type="match status" value="1"/>
</dbReference>
<dbReference type="Gene3D" id="3.20.20.80">
    <property type="entry name" value="Glycosidases"/>
    <property type="match status" value="1"/>
</dbReference>
<feature type="signal peptide" evidence="8">
    <location>
        <begin position="1"/>
        <end position="30"/>
    </location>
</feature>
<proteinExistence type="inferred from homology"/>
<keyword evidence="4" id="KW-0479">Metal-binding</keyword>
<evidence type="ECO:0000313" key="12">
    <source>
        <dbReference type="Proteomes" id="UP000570514"/>
    </source>
</evidence>
<name>A0A846MUB5_9PROT</name>
<feature type="chain" id="PRO_5032271315" description="beta-galactosidase" evidence="8">
    <location>
        <begin position="31"/>
        <end position="698"/>
    </location>
</feature>
<dbReference type="InterPro" id="IPR013529">
    <property type="entry name" value="Glyco_hydro_42_N"/>
</dbReference>